<dbReference type="EMBL" id="BARV01001601">
    <property type="protein sequence ID" value="GAH98120.1"/>
    <property type="molecule type" value="Genomic_DNA"/>
</dbReference>
<evidence type="ECO:0000313" key="2">
    <source>
        <dbReference type="EMBL" id="GAH98120.1"/>
    </source>
</evidence>
<name>X1KWV3_9ZZZZ</name>
<sequence>SVIGSESGEIPRIIGKTGLTFKENDIEDLRKKIIQLIENPSWASELGRKGRERVLEKYTWKKFAREIHTVYEELI</sequence>
<dbReference type="PANTHER" id="PTHR45947:SF3">
    <property type="entry name" value="SULFOQUINOVOSYL TRANSFERASE SQD2"/>
    <property type="match status" value="1"/>
</dbReference>
<accession>X1KWV3</accession>
<organism evidence="2">
    <name type="scientific">marine sediment metagenome</name>
    <dbReference type="NCBI Taxonomy" id="412755"/>
    <lineage>
        <taxon>unclassified sequences</taxon>
        <taxon>metagenomes</taxon>
        <taxon>ecological metagenomes</taxon>
    </lineage>
</organism>
<dbReference type="Gene3D" id="3.40.50.2000">
    <property type="entry name" value="Glycogen Phosphorylase B"/>
    <property type="match status" value="2"/>
</dbReference>
<dbReference type="PANTHER" id="PTHR45947">
    <property type="entry name" value="SULFOQUINOVOSYL TRANSFERASE SQD2"/>
    <property type="match status" value="1"/>
</dbReference>
<gene>
    <name evidence="2" type="ORF">S06H3_04537</name>
</gene>
<dbReference type="Pfam" id="PF13524">
    <property type="entry name" value="Glyco_trans_1_2"/>
    <property type="match status" value="1"/>
</dbReference>
<comment type="caution">
    <text evidence="2">The sequence shown here is derived from an EMBL/GenBank/DDBJ whole genome shotgun (WGS) entry which is preliminary data.</text>
</comment>
<protein>
    <recommendedName>
        <fullName evidence="1">Spore protein YkvP/CgeB glycosyl transferase-like domain-containing protein</fullName>
    </recommendedName>
</protein>
<proteinExistence type="predicted"/>
<dbReference type="InterPro" id="IPR055259">
    <property type="entry name" value="YkvP/CgeB_Glyco_trans-like"/>
</dbReference>
<feature type="domain" description="Spore protein YkvP/CgeB glycosyl transferase-like" evidence="1">
    <location>
        <begin position="19"/>
        <end position="68"/>
    </location>
</feature>
<dbReference type="SUPFAM" id="SSF53756">
    <property type="entry name" value="UDP-Glycosyltransferase/glycogen phosphorylase"/>
    <property type="match status" value="1"/>
</dbReference>
<dbReference type="GO" id="GO:0016757">
    <property type="term" value="F:glycosyltransferase activity"/>
    <property type="evidence" value="ECO:0007669"/>
    <property type="project" value="TreeGrafter"/>
</dbReference>
<reference evidence="2" key="1">
    <citation type="journal article" date="2014" name="Front. Microbiol.">
        <title>High frequency of phylogenetically diverse reductive dehalogenase-homologous genes in deep subseafloor sedimentary metagenomes.</title>
        <authorList>
            <person name="Kawai M."/>
            <person name="Futagami T."/>
            <person name="Toyoda A."/>
            <person name="Takaki Y."/>
            <person name="Nishi S."/>
            <person name="Hori S."/>
            <person name="Arai W."/>
            <person name="Tsubouchi T."/>
            <person name="Morono Y."/>
            <person name="Uchiyama I."/>
            <person name="Ito T."/>
            <person name="Fujiyama A."/>
            <person name="Inagaki F."/>
            <person name="Takami H."/>
        </authorList>
    </citation>
    <scope>NUCLEOTIDE SEQUENCE</scope>
    <source>
        <strain evidence="2">Expedition CK06-06</strain>
    </source>
</reference>
<dbReference type="InterPro" id="IPR050194">
    <property type="entry name" value="Glycosyltransferase_grp1"/>
</dbReference>
<dbReference type="AlphaFoldDB" id="X1KWV3"/>
<feature type="non-terminal residue" evidence="2">
    <location>
        <position position="1"/>
    </location>
</feature>
<evidence type="ECO:0000259" key="1">
    <source>
        <dbReference type="Pfam" id="PF13524"/>
    </source>
</evidence>